<keyword evidence="5 10" id="KW-0375">Hydrogen ion transport</keyword>
<gene>
    <name evidence="10" type="primary">atpC</name>
    <name evidence="12" type="ORF">SAMN04488117_107181</name>
</gene>
<evidence type="ECO:0000259" key="11">
    <source>
        <dbReference type="Pfam" id="PF02823"/>
    </source>
</evidence>
<evidence type="ECO:0000256" key="1">
    <source>
        <dbReference type="ARBA" id="ARBA00003543"/>
    </source>
</evidence>
<proteinExistence type="inferred from homology"/>
<comment type="subcellular location">
    <subcellularLocation>
        <location evidence="10">Cell membrane</location>
        <topology evidence="10">Peripheral membrane protein</topology>
    </subcellularLocation>
    <subcellularLocation>
        <location evidence="2">Endomembrane system</location>
        <topology evidence="2">Peripheral membrane protein</topology>
    </subcellularLocation>
</comment>
<dbReference type="GO" id="GO:0046933">
    <property type="term" value="F:proton-transporting ATP synthase activity, rotational mechanism"/>
    <property type="evidence" value="ECO:0007669"/>
    <property type="project" value="UniProtKB-UniRule"/>
</dbReference>
<dbReference type="Pfam" id="PF02823">
    <property type="entry name" value="ATP-synt_DE_N"/>
    <property type="match status" value="1"/>
</dbReference>
<dbReference type="SUPFAM" id="SSF51344">
    <property type="entry name" value="Epsilon subunit of F1F0-ATP synthase N-terminal domain"/>
    <property type="match status" value="1"/>
</dbReference>
<dbReference type="GO" id="GO:0005886">
    <property type="term" value="C:plasma membrane"/>
    <property type="evidence" value="ECO:0007669"/>
    <property type="project" value="UniProtKB-SubCell"/>
</dbReference>
<dbReference type="CDD" id="cd12152">
    <property type="entry name" value="F1-ATPase_delta"/>
    <property type="match status" value="1"/>
</dbReference>
<evidence type="ECO:0000256" key="2">
    <source>
        <dbReference type="ARBA" id="ARBA00004184"/>
    </source>
</evidence>
<dbReference type="GO" id="GO:0012505">
    <property type="term" value="C:endomembrane system"/>
    <property type="evidence" value="ECO:0007669"/>
    <property type="project" value="UniProtKB-SubCell"/>
</dbReference>
<keyword evidence="8 10" id="KW-0139">CF(1)</keyword>
<dbReference type="RefSeq" id="WP_074645778.1">
    <property type="nucleotide sequence ID" value="NZ_FNBL01000007.1"/>
</dbReference>
<evidence type="ECO:0000256" key="6">
    <source>
        <dbReference type="ARBA" id="ARBA00023065"/>
    </source>
</evidence>
<dbReference type="GO" id="GO:0045259">
    <property type="term" value="C:proton-transporting ATP synthase complex"/>
    <property type="evidence" value="ECO:0007669"/>
    <property type="project" value="UniProtKB-KW"/>
</dbReference>
<evidence type="ECO:0000256" key="7">
    <source>
        <dbReference type="ARBA" id="ARBA00023136"/>
    </source>
</evidence>
<dbReference type="InterPro" id="IPR036771">
    <property type="entry name" value="ATPsynth_dsu/esu_N"/>
</dbReference>
<evidence type="ECO:0000256" key="9">
    <source>
        <dbReference type="ARBA" id="ARBA00023310"/>
    </source>
</evidence>
<dbReference type="Gene3D" id="2.60.15.10">
    <property type="entry name" value="F0F1 ATP synthase delta/epsilon subunit, N-terminal"/>
    <property type="match status" value="1"/>
</dbReference>
<evidence type="ECO:0000256" key="4">
    <source>
        <dbReference type="ARBA" id="ARBA00022448"/>
    </source>
</evidence>
<evidence type="ECO:0000256" key="3">
    <source>
        <dbReference type="ARBA" id="ARBA00005712"/>
    </source>
</evidence>
<accession>A0A1G7P2V9</accession>
<evidence type="ECO:0000313" key="13">
    <source>
        <dbReference type="Proteomes" id="UP000182284"/>
    </source>
</evidence>
<keyword evidence="9 10" id="KW-0066">ATP synthesis</keyword>
<reference evidence="12 13" key="1">
    <citation type="submission" date="2016-10" db="EMBL/GenBank/DDBJ databases">
        <authorList>
            <person name="de Groot N.N."/>
        </authorList>
    </citation>
    <scope>NUCLEOTIDE SEQUENCE [LARGE SCALE GENOMIC DNA]</scope>
    <source>
        <strain evidence="12 13">DSM 27375</strain>
    </source>
</reference>
<comment type="function">
    <text evidence="1 10">Produces ATP from ADP in the presence of a proton gradient across the membrane.</text>
</comment>
<evidence type="ECO:0000256" key="5">
    <source>
        <dbReference type="ARBA" id="ARBA00022781"/>
    </source>
</evidence>
<comment type="subunit">
    <text evidence="10">F-type ATPases have 2 components, CF(1) - the catalytic core - and CF(0) - the membrane proton channel. CF(1) has five subunits: alpha(3), beta(3), gamma(1), delta(1), epsilon(1). CF(0) has three main subunits: a, b and c.</text>
</comment>
<organism evidence="12 13">
    <name type="scientific">Celeribacter baekdonensis</name>
    <dbReference type="NCBI Taxonomy" id="875171"/>
    <lineage>
        <taxon>Bacteria</taxon>
        <taxon>Pseudomonadati</taxon>
        <taxon>Pseudomonadota</taxon>
        <taxon>Alphaproteobacteria</taxon>
        <taxon>Rhodobacterales</taxon>
        <taxon>Roseobacteraceae</taxon>
        <taxon>Celeribacter</taxon>
    </lineage>
</organism>
<sequence>MAANVQFDLVSPERKLTSVLVEQVQIPGADGDLTAMAGHEPTILSLRPGLLTATGPGVEEQYVVTGGFAELSADTISVLAELALPRGEMSQEVVTDLLKQATKAHEEAHPDEHHMTQKFLADLVHIAEDLGFHTNL</sequence>
<dbReference type="PANTHER" id="PTHR13822:SF10">
    <property type="entry name" value="ATP SYNTHASE EPSILON CHAIN, CHLOROPLASTIC"/>
    <property type="match status" value="1"/>
</dbReference>
<dbReference type="GO" id="GO:0005524">
    <property type="term" value="F:ATP binding"/>
    <property type="evidence" value="ECO:0007669"/>
    <property type="project" value="UniProtKB-UniRule"/>
</dbReference>
<dbReference type="Proteomes" id="UP000182284">
    <property type="component" value="Unassembled WGS sequence"/>
</dbReference>
<name>A0A1G7P2V9_9RHOB</name>
<dbReference type="EMBL" id="FNBL01000007">
    <property type="protein sequence ID" value="SDF79949.1"/>
    <property type="molecule type" value="Genomic_DNA"/>
</dbReference>
<keyword evidence="6 10" id="KW-0406">Ion transport</keyword>
<dbReference type="InterPro" id="IPR020546">
    <property type="entry name" value="ATP_synth_F1_dsu/esu_N"/>
</dbReference>
<feature type="domain" description="ATP synthase F1 complex delta/epsilon subunit N-terminal" evidence="11">
    <location>
        <begin position="6"/>
        <end position="82"/>
    </location>
</feature>
<protein>
    <recommendedName>
        <fullName evidence="10">ATP synthase epsilon chain</fullName>
    </recommendedName>
    <alternativeName>
        <fullName evidence="10">ATP synthase F1 sector epsilon subunit</fullName>
    </alternativeName>
    <alternativeName>
        <fullName evidence="10">F-ATPase epsilon subunit</fullName>
    </alternativeName>
</protein>
<comment type="similarity">
    <text evidence="3 10">Belongs to the ATPase epsilon chain family.</text>
</comment>
<keyword evidence="10" id="KW-1003">Cell membrane</keyword>
<dbReference type="NCBIfam" id="NF009978">
    <property type="entry name" value="PRK13443.1"/>
    <property type="match status" value="1"/>
</dbReference>
<dbReference type="HAMAP" id="MF_00530">
    <property type="entry name" value="ATP_synth_epsil_bac"/>
    <property type="match status" value="1"/>
</dbReference>
<dbReference type="InterPro" id="IPR001469">
    <property type="entry name" value="ATP_synth_F1_dsu/esu"/>
</dbReference>
<dbReference type="AlphaFoldDB" id="A0A1G7P2V9"/>
<keyword evidence="4 10" id="KW-0813">Transport</keyword>
<dbReference type="PANTHER" id="PTHR13822">
    <property type="entry name" value="ATP SYNTHASE DELTA/EPSILON CHAIN"/>
    <property type="match status" value="1"/>
</dbReference>
<keyword evidence="7 10" id="KW-0472">Membrane</keyword>
<evidence type="ECO:0000256" key="8">
    <source>
        <dbReference type="ARBA" id="ARBA00023196"/>
    </source>
</evidence>
<evidence type="ECO:0000256" key="10">
    <source>
        <dbReference type="HAMAP-Rule" id="MF_00530"/>
    </source>
</evidence>
<dbReference type="OrthoDB" id="9799969at2"/>
<evidence type="ECO:0000313" key="12">
    <source>
        <dbReference type="EMBL" id="SDF79949.1"/>
    </source>
</evidence>